<dbReference type="Proteomes" id="UP000240908">
    <property type="component" value="Plasmid unnamed2"/>
</dbReference>
<keyword evidence="1" id="KW-1133">Transmembrane helix</keyword>
<proteinExistence type="predicted"/>
<keyword evidence="3" id="KW-1185">Reference proteome</keyword>
<evidence type="ECO:0000256" key="1">
    <source>
        <dbReference type="SAM" id="Phobius"/>
    </source>
</evidence>
<keyword evidence="1" id="KW-0812">Transmembrane</keyword>
<dbReference type="EMBL" id="CP028489">
    <property type="protein sequence ID" value="AVX40703.1"/>
    <property type="molecule type" value="Genomic_DNA"/>
</dbReference>
<accession>A0ABM6V085</accession>
<protein>
    <submittedName>
        <fullName evidence="2">Uncharacterized protein</fullName>
    </submittedName>
</protein>
<sequence length="238" mass="27447">MTGIFISSEMTMLHWLNTHIGIDWAAYQSLGLAIISLGISVIGIIGTLKIIKIYKLRQTNKNNNGNINQAGHDLNITTINHISHSNKESGIEEKKKAHDLNIIEEILTLLPYEATLYEAEQSYIVGMIYQFSRNLDDAEKYTGEKYILYNPAVNEAKDTFIIAATAFNESTFGFLSVDRPERKPLRLDLPYDWKNHPESEKRYRKHQREMRETSAVMIENYKLFIKTIKENDFITDTI</sequence>
<gene>
    <name evidence="2" type="ORF">DA391_23810</name>
</gene>
<keyword evidence="1" id="KW-0472">Membrane</keyword>
<name>A0ABM6V085_9GAMM</name>
<geneLocation type="plasmid" evidence="2 3">
    <name>unnamed2</name>
</geneLocation>
<organism evidence="2 3">
    <name type="scientific">Yersinia massiliensis</name>
    <dbReference type="NCBI Taxonomy" id="419257"/>
    <lineage>
        <taxon>Bacteria</taxon>
        <taxon>Pseudomonadati</taxon>
        <taxon>Pseudomonadota</taxon>
        <taxon>Gammaproteobacteria</taxon>
        <taxon>Enterobacterales</taxon>
        <taxon>Yersiniaceae</taxon>
        <taxon>Yersinia</taxon>
    </lineage>
</organism>
<reference evidence="3" key="1">
    <citation type="journal article" date="2018" name="Genome Announc.">
        <title>First complete genome sequence of Yersinia massiliensis.</title>
        <authorList>
            <person name="Thomas M.C."/>
            <person name="Arling V."/>
            <person name="Goji N."/>
            <person name="Janzen T.W."/>
            <person name="Duceppe M.-O."/>
            <person name="Mathews A."/>
            <person name="Carrillo C."/>
            <person name="Amoako K."/>
        </authorList>
    </citation>
    <scope>NUCLEOTIDE SEQUENCE [LARGE SCALE GENOMIC DNA]</scope>
    <source>
        <strain evidence="3">GTA</strain>
        <plasmid evidence="3">unnamed2</plasmid>
    </source>
</reference>
<keyword evidence="2" id="KW-0614">Plasmid</keyword>
<feature type="transmembrane region" description="Helical" evidence="1">
    <location>
        <begin position="25"/>
        <end position="51"/>
    </location>
</feature>
<evidence type="ECO:0000313" key="2">
    <source>
        <dbReference type="EMBL" id="AVX40703.1"/>
    </source>
</evidence>
<evidence type="ECO:0000313" key="3">
    <source>
        <dbReference type="Proteomes" id="UP000240908"/>
    </source>
</evidence>